<comment type="cofactor">
    <cofactor evidence="1">
        <name>Mn(2+)</name>
        <dbReference type="ChEBI" id="CHEBI:29035"/>
    </cofactor>
</comment>
<dbReference type="SUPFAM" id="SSF55811">
    <property type="entry name" value="Nudix"/>
    <property type="match status" value="1"/>
</dbReference>
<name>E9GF03_DAPPU</name>
<dbReference type="PRINTS" id="PR00502">
    <property type="entry name" value="NUDIXFAMILY"/>
</dbReference>
<dbReference type="OMA" id="CKENHRR"/>
<protein>
    <recommendedName>
        <fullName evidence="11">m7GpppN-mRNA hydrolase NUDT17</fullName>
        <ecNumber evidence="8">3.6.1.62</ecNumber>
    </recommendedName>
    <alternativeName>
        <fullName evidence="12">Nucleoside diphosphate-linked moiety X motif 17</fullName>
    </alternativeName>
</protein>
<evidence type="ECO:0000313" key="14">
    <source>
        <dbReference type="EMBL" id="EFX81984.1"/>
    </source>
</evidence>
<dbReference type="FunFam" id="3.90.79.10:FF:000033">
    <property type="entry name" value="nucleoside diphosphate-linked moiety X motif 17 isoform X1"/>
    <property type="match status" value="1"/>
</dbReference>
<evidence type="ECO:0000256" key="2">
    <source>
        <dbReference type="ARBA" id="ARBA00001946"/>
    </source>
</evidence>
<dbReference type="GO" id="GO:0019677">
    <property type="term" value="P:NAD+ catabolic process"/>
    <property type="evidence" value="ECO:0000318"/>
    <property type="project" value="GO_Central"/>
</dbReference>
<evidence type="ECO:0000256" key="9">
    <source>
        <dbReference type="ARBA" id="ARBA00093205"/>
    </source>
</evidence>
<dbReference type="KEGG" id="dpx:DAPPUDRAFT_101967"/>
<feature type="non-terminal residue" evidence="14">
    <location>
        <position position="1"/>
    </location>
</feature>
<dbReference type="InterPro" id="IPR020476">
    <property type="entry name" value="Nudix_hydrolase"/>
</dbReference>
<dbReference type="OrthoDB" id="447842at2759"/>
<comment type="similarity">
    <text evidence="3">Belongs to the Nudix hydrolase family.</text>
</comment>
<proteinExistence type="inferred from homology"/>
<dbReference type="PROSITE" id="PS51462">
    <property type="entry name" value="NUDIX"/>
    <property type="match status" value="1"/>
</dbReference>
<dbReference type="Pfam" id="PF00293">
    <property type="entry name" value="NUDIX"/>
    <property type="match status" value="1"/>
</dbReference>
<evidence type="ECO:0000256" key="7">
    <source>
        <dbReference type="ARBA" id="ARBA00023211"/>
    </source>
</evidence>
<dbReference type="STRING" id="6669.E9GF03"/>
<evidence type="ECO:0000256" key="10">
    <source>
        <dbReference type="ARBA" id="ARBA00093415"/>
    </source>
</evidence>
<comment type="catalytic activity">
    <reaction evidence="9">
        <text>a 5'-end (N(7)-methyl 5'-triphosphoguanosine)-ribonucleoside in mRNA + H2O = N(7)-methyl-GDP + a 5'-end phospho-ribonucleoside in mRNA + 2 H(+)</text>
        <dbReference type="Rhea" id="RHEA:67484"/>
        <dbReference type="Rhea" id="RHEA-COMP:15692"/>
        <dbReference type="Rhea" id="RHEA-COMP:17167"/>
        <dbReference type="ChEBI" id="CHEBI:15377"/>
        <dbReference type="ChEBI" id="CHEBI:15378"/>
        <dbReference type="ChEBI" id="CHEBI:63714"/>
        <dbReference type="ChEBI" id="CHEBI:138282"/>
        <dbReference type="ChEBI" id="CHEBI:156461"/>
        <dbReference type="EC" id="3.6.1.62"/>
    </reaction>
</comment>
<dbReference type="InterPro" id="IPR050241">
    <property type="entry name" value="NAD-cap_RNA_hydrolase_NudC"/>
</dbReference>
<dbReference type="PhylomeDB" id="E9GF03"/>
<keyword evidence="5" id="KW-0378">Hydrolase</keyword>
<organism evidence="14 15">
    <name type="scientific">Daphnia pulex</name>
    <name type="common">Water flea</name>
    <dbReference type="NCBI Taxonomy" id="6669"/>
    <lineage>
        <taxon>Eukaryota</taxon>
        <taxon>Metazoa</taxon>
        <taxon>Ecdysozoa</taxon>
        <taxon>Arthropoda</taxon>
        <taxon>Crustacea</taxon>
        <taxon>Branchiopoda</taxon>
        <taxon>Diplostraca</taxon>
        <taxon>Cladocera</taxon>
        <taxon>Anomopoda</taxon>
        <taxon>Daphniidae</taxon>
        <taxon>Daphnia</taxon>
    </lineage>
</organism>
<feature type="domain" description="Nudix hydrolase" evidence="13">
    <location>
        <begin position="90"/>
        <end position="239"/>
    </location>
</feature>
<evidence type="ECO:0000256" key="8">
    <source>
        <dbReference type="ARBA" id="ARBA00026102"/>
    </source>
</evidence>
<reference evidence="14 15" key="1">
    <citation type="journal article" date="2011" name="Science">
        <title>The ecoresponsive genome of Daphnia pulex.</title>
        <authorList>
            <person name="Colbourne J.K."/>
            <person name="Pfrender M.E."/>
            <person name="Gilbert D."/>
            <person name="Thomas W.K."/>
            <person name="Tucker A."/>
            <person name="Oakley T.H."/>
            <person name="Tokishita S."/>
            <person name="Aerts A."/>
            <person name="Arnold G.J."/>
            <person name="Basu M.K."/>
            <person name="Bauer D.J."/>
            <person name="Caceres C.E."/>
            <person name="Carmel L."/>
            <person name="Casola C."/>
            <person name="Choi J.H."/>
            <person name="Detter J.C."/>
            <person name="Dong Q."/>
            <person name="Dusheyko S."/>
            <person name="Eads B.D."/>
            <person name="Frohlich T."/>
            <person name="Geiler-Samerotte K.A."/>
            <person name="Gerlach D."/>
            <person name="Hatcher P."/>
            <person name="Jogdeo S."/>
            <person name="Krijgsveld J."/>
            <person name="Kriventseva E.V."/>
            <person name="Kultz D."/>
            <person name="Laforsch C."/>
            <person name="Lindquist E."/>
            <person name="Lopez J."/>
            <person name="Manak J.R."/>
            <person name="Muller J."/>
            <person name="Pangilinan J."/>
            <person name="Patwardhan R.P."/>
            <person name="Pitluck S."/>
            <person name="Pritham E.J."/>
            <person name="Rechtsteiner A."/>
            <person name="Rho M."/>
            <person name="Rogozin I.B."/>
            <person name="Sakarya O."/>
            <person name="Salamov A."/>
            <person name="Schaack S."/>
            <person name="Shapiro H."/>
            <person name="Shiga Y."/>
            <person name="Skalitzky C."/>
            <person name="Smith Z."/>
            <person name="Souvorov A."/>
            <person name="Sung W."/>
            <person name="Tang Z."/>
            <person name="Tsuchiya D."/>
            <person name="Tu H."/>
            <person name="Vos H."/>
            <person name="Wang M."/>
            <person name="Wolf Y.I."/>
            <person name="Yamagata H."/>
            <person name="Yamada T."/>
            <person name="Ye Y."/>
            <person name="Shaw J.R."/>
            <person name="Andrews J."/>
            <person name="Crease T.J."/>
            <person name="Tang H."/>
            <person name="Lucas S.M."/>
            <person name="Robertson H.M."/>
            <person name="Bork P."/>
            <person name="Koonin E.V."/>
            <person name="Zdobnov E.M."/>
            <person name="Grigoriev I.V."/>
            <person name="Lynch M."/>
            <person name="Boore J.L."/>
        </authorList>
    </citation>
    <scope>NUCLEOTIDE SEQUENCE [LARGE SCALE GENOMIC DNA]</scope>
</reference>
<evidence type="ECO:0000256" key="1">
    <source>
        <dbReference type="ARBA" id="ARBA00001936"/>
    </source>
</evidence>
<dbReference type="GO" id="GO:0006742">
    <property type="term" value="P:NADP+ catabolic process"/>
    <property type="evidence" value="ECO:0000318"/>
    <property type="project" value="GO_Central"/>
</dbReference>
<dbReference type="InParanoid" id="E9GF03"/>
<evidence type="ECO:0000256" key="4">
    <source>
        <dbReference type="ARBA" id="ARBA00022723"/>
    </source>
</evidence>
<dbReference type="EMBL" id="GL732541">
    <property type="protein sequence ID" value="EFX81984.1"/>
    <property type="molecule type" value="Genomic_DNA"/>
</dbReference>
<dbReference type="InterPro" id="IPR033716">
    <property type="entry name" value="Nudt17_dom"/>
</dbReference>
<comment type="function">
    <text evidence="10">Acts as a decapping enzyme capable of hydrolyzing monomethylated capped RNAs (in vitro). Hydrolyzes monomethylated capped RNA after alpha and beta phosphates to form N(7)-methyl-GDP. Shows low activity towards unmethylated capped RNA.</text>
</comment>
<accession>E9GF03</accession>
<keyword evidence="4" id="KW-0479">Metal-binding</keyword>
<dbReference type="GO" id="GO:0046872">
    <property type="term" value="F:metal ion binding"/>
    <property type="evidence" value="ECO:0007669"/>
    <property type="project" value="UniProtKB-KW"/>
</dbReference>
<evidence type="ECO:0000259" key="13">
    <source>
        <dbReference type="PROSITE" id="PS51462"/>
    </source>
</evidence>
<dbReference type="Proteomes" id="UP000000305">
    <property type="component" value="Unassembled WGS sequence"/>
</dbReference>
<evidence type="ECO:0000256" key="12">
    <source>
        <dbReference type="ARBA" id="ARBA00093663"/>
    </source>
</evidence>
<comment type="cofactor">
    <cofactor evidence="2">
        <name>Mg(2+)</name>
        <dbReference type="ChEBI" id="CHEBI:18420"/>
    </cofactor>
</comment>
<dbReference type="GO" id="GO:0140933">
    <property type="term" value="F:5'-(N(7)-methylguanosine 5'-triphospho)-[mRNA] hydrolase activity"/>
    <property type="evidence" value="ECO:0007669"/>
    <property type="project" value="UniProtKB-EC"/>
</dbReference>
<dbReference type="CDD" id="cd04694">
    <property type="entry name" value="NUDIX_Nudt17"/>
    <property type="match status" value="1"/>
</dbReference>
<keyword evidence="7" id="KW-0464">Manganese</keyword>
<dbReference type="AlphaFoldDB" id="E9GF03"/>
<dbReference type="HOGENOM" id="CLU_061877_0_0_1"/>
<dbReference type="GO" id="GO:0035529">
    <property type="term" value="F:NADH pyrophosphatase activity"/>
    <property type="evidence" value="ECO:0000318"/>
    <property type="project" value="GO_Central"/>
</dbReference>
<evidence type="ECO:0000256" key="6">
    <source>
        <dbReference type="ARBA" id="ARBA00022842"/>
    </source>
</evidence>
<keyword evidence="6" id="KW-0460">Magnesium</keyword>
<dbReference type="EC" id="3.6.1.62" evidence="8"/>
<dbReference type="PANTHER" id="PTHR42904">
    <property type="entry name" value="NUDIX HYDROLASE, NUDC SUBFAMILY"/>
    <property type="match status" value="1"/>
</dbReference>
<dbReference type="InterPro" id="IPR015797">
    <property type="entry name" value="NUDIX_hydrolase-like_dom_sf"/>
</dbReference>
<dbReference type="GO" id="GO:0005777">
    <property type="term" value="C:peroxisome"/>
    <property type="evidence" value="ECO:0000318"/>
    <property type="project" value="GO_Central"/>
</dbReference>
<sequence length="288" mass="32324">MSTPRIPRVPIYLKKSNQHILAGFGECVVNFFGFADKGSGYVRLTQEKDGFLIHEVNSLDDPHAVLLKHASECPVHKMTDKASLTQECKDKGVGMGVAILLTSMDQCVLVTRRAPHMRTFPGVWVPPGGHVEPGETLLTAGLRELKEETGLEIRDTSHHLLGLWESVYPHKLEFGDPQRQHIVIYLVLNSSLSSKELTEQIRLDPDETDAAMWLPYPFVEKLSTGNSVEDLPKYLSVLQNVNGKNEKYSVDTGPIVEAIAPPIDSTQLDIERLTWGTRFALQQWMKWN</sequence>
<keyword evidence="15" id="KW-1185">Reference proteome</keyword>
<evidence type="ECO:0000256" key="5">
    <source>
        <dbReference type="ARBA" id="ARBA00022801"/>
    </source>
</evidence>
<dbReference type="PANTHER" id="PTHR42904:SF1">
    <property type="entry name" value="NUCLEOSIDE DIPHOSPHATE-LINKED MOIETY X MOTIF 17"/>
    <property type="match status" value="1"/>
</dbReference>
<dbReference type="Gene3D" id="3.90.79.10">
    <property type="entry name" value="Nucleoside Triphosphate Pyrophosphohydrolase"/>
    <property type="match status" value="1"/>
</dbReference>
<evidence type="ECO:0000256" key="11">
    <source>
        <dbReference type="ARBA" id="ARBA00093621"/>
    </source>
</evidence>
<evidence type="ECO:0000256" key="3">
    <source>
        <dbReference type="ARBA" id="ARBA00005582"/>
    </source>
</evidence>
<dbReference type="eggNOG" id="ENOG502QWT5">
    <property type="taxonomic scope" value="Eukaryota"/>
</dbReference>
<gene>
    <name evidence="14" type="ORF">DAPPUDRAFT_101967</name>
</gene>
<dbReference type="InterPro" id="IPR000086">
    <property type="entry name" value="NUDIX_hydrolase_dom"/>
</dbReference>
<evidence type="ECO:0000313" key="15">
    <source>
        <dbReference type="Proteomes" id="UP000000305"/>
    </source>
</evidence>